<dbReference type="EMBL" id="VEPZ02001427">
    <property type="protein sequence ID" value="KAE8673474.1"/>
    <property type="molecule type" value="Genomic_DNA"/>
</dbReference>
<evidence type="ECO:0000313" key="2">
    <source>
        <dbReference type="EMBL" id="KAE8673474.1"/>
    </source>
</evidence>
<comment type="caution">
    <text evidence="2">The sequence shown here is derived from an EMBL/GenBank/DDBJ whole genome shotgun (WGS) entry which is preliminary data.</text>
</comment>
<evidence type="ECO:0000313" key="3">
    <source>
        <dbReference type="Proteomes" id="UP000436088"/>
    </source>
</evidence>
<keyword evidence="3" id="KW-1185">Reference proteome</keyword>
<organism evidence="2 3">
    <name type="scientific">Hibiscus syriacus</name>
    <name type="common">Rose of Sharon</name>
    <dbReference type="NCBI Taxonomy" id="106335"/>
    <lineage>
        <taxon>Eukaryota</taxon>
        <taxon>Viridiplantae</taxon>
        <taxon>Streptophyta</taxon>
        <taxon>Embryophyta</taxon>
        <taxon>Tracheophyta</taxon>
        <taxon>Spermatophyta</taxon>
        <taxon>Magnoliopsida</taxon>
        <taxon>eudicotyledons</taxon>
        <taxon>Gunneridae</taxon>
        <taxon>Pentapetalae</taxon>
        <taxon>rosids</taxon>
        <taxon>malvids</taxon>
        <taxon>Malvales</taxon>
        <taxon>Malvaceae</taxon>
        <taxon>Malvoideae</taxon>
        <taxon>Hibiscus</taxon>
    </lineage>
</organism>
<accession>A0A6A2YGR5</accession>
<reference evidence="2" key="1">
    <citation type="submission" date="2019-09" db="EMBL/GenBank/DDBJ databases">
        <title>Draft genome information of white flower Hibiscus syriacus.</title>
        <authorList>
            <person name="Kim Y.-M."/>
        </authorList>
    </citation>
    <scope>NUCLEOTIDE SEQUENCE [LARGE SCALE GENOMIC DNA]</scope>
    <source>
        <strain evidence="2">YM2019G1</strain>
    </source>
</reference>
<proteinExistence type="predicted"/>
<sequence>MTGSPEKLTAVTEESGVHPSNRQISFTSSNVNAATESSSRRNSMKRSPPPWLLDPKRIDLFFATL</sequence>
<dbReference type="Proteomes" id="UP000436088">
    <property type="component" value="Unassembled WGS sequence"/>
</dbReference>
<name>A0A6A2YGR5_HIBSY</name>
<evidence type="ECO:0000256" key="1">
    <source>
        <dbReference type="SAM" id="MobiDB-lite"/>
    </source>
</evidence>
<dbReference type="AlphaFoldDB" id="A0A6A2YGR5"/>
<feature type="region of interest" description="Disordered" evidence="1">
    <location>
        <begin position="1"/>
        <end position="50"/>
    </location>
</feature>
<protein>
    <submittedName>
        <fullName evidence="2">Uncharacterized protein</fullName>
    </submittedName>
</protein>
<feature type="compositionally biased region" description="Polar residues" evidence="1">
    <location>
        <begin position="18"/>
        <end position="41"/>
    </location>
</feature>
<gene>
    <name evidence="2" type="ORF">F3Y22_tig00111783pilonHSYRG00438</name>
</gene>